<feature type="compositionally biased region" description="Polar residues" evidence="1">
    <location>
        <begin position="149"/>
        <end position="158"/>
    </location>
</feature>
<comment type="caution">
    <text evidence="2">The sequence shown here is derived from an EMBL/GenBank/DDBJ whole genome shotgun (WGS) entry which is preliminary data.</text>
</comment>
<evidence type="ECO:0000313" key="2">
    <source>
        <dbReference type="EMBL" id="GAA2773938.1"/>
    </source>
</evidence>
<sequence length="232" mass="25262">MTANERVPAAGTGRDSKERDKRDGSRPLRYRWWDAIMADDELTTTDVAIAMVLSAHGRIDGTNIFPSKETLARECKTSERTVYRSLKQLADRGYILDVSEVPRGQRGAKGLCTVYRLTLPAEASVHPIAPDTDGKAPATGGDTHLTPVADQQTMGNRPTSEHSDVSASGSTLRVEPAPDLDDWDYEDDLERIEHAVHGFEGCDERTALGMLSNGVHPKAVINKILAGRRAAA</sequence>
<evidence type="ECO:0008006" key="4">
    <source>
        <dbReference type="Google" id="ProtNLM"/>
    </source>
</evidence>
<evidence type="ECO:0000256" key="1">
    <source>
        <dbReference type="SAM" id="MobiDB-lite"/>
    </source>
</evidence>
<evidence type="ECO:0000313" key="3">
    <source>
        <dbReference type="Proteomes" id="UP001500979"/>
    </source>
</evidence>
<reference evidence="2 3" key="1">
    <citation type="journal article" date="2019" name="Int. J. Syst. Evol. Microbiol.">
        <title>The Global Catalogue of Microorganisms (GCM) 10K type strain sequencing project: providing services to taxonomists for standard genome sequencing and annotation.</title>
        <authorList>
            <consortium name="The Broad Institute Genomics Platform"/>
            <consortium name="The Broad Institute Genome Sequencing Center for Infectious Disease"/>
            <person name="Wu L."/>
            <person name="Ma J."/>
        </authorList>
    </citation>
    <scope>NUCLEOTIDE SEQUENCE [LARGE SCALE GENOMIC DNA]</scope>
    <source>
        <strain evidence="2 3">JCM 9383</strain>
    </source>
</reference>
<dbReference type="Pfam" id="PF13730">
    <property type="entry name" value="HTH_36"/>
    <property type="match status" value="1"/>
</dbReference>
<keyword evidence="3" id="KW-1185">Reference proteome</keyword>
<feature type="region of interest" description="Disordered" evidence="1">
    <location>
        <begin position="1"/>
        <end position="23"/>
    </location>
</feature>
<feature type="region of interest" description="Disordered" evidence="1">
    <location>
        <begin position="126"/>
        <end position="183"/>
    </location>
</feature>
<gene>
    <name evidence="2" type="ORF">GCM10010470_02170</name>
</gene>
<dbReference type="Proteomes" id="UP001500979">
    <property type="component" value="Unassembled WGS sequence"/>
</dbReference>
<dbReference type="Gene3D" id="1.10.10.10">
    <property type="entry name" value="Winged helix-like DNA-binding domain superfamily/Winged helix DNA-binding domain"/>
    <property type="match status" value="1"/>
</dbReference>
<organism evidence="2 3">
    <name type="scientific">Saccharopolyspora taberi</name>
    <dbReference type="NCBI Taxonomy" id="60895"/>
    <lineage>
        <taxon>Bacteria</taxon>
        <taxon>Bacillati</taxon>
        <taxon>Actinomycetota</taxon>
        <taxon>Actinomycetes</taxon>
        <taxon>Pseudonocardiales</taxon>
        <taxon>Pseudonocardiaceae</taxon>
        <taxon>Saccharopolyspora</taxon>
    </lineage>
</organism>
<dbReference type="InterPro" id="IPR036388">
    <property type="entry name" value="WH-like_DNA-bd_sf"/>
</dbReference>
<dbReference type="EMBL" id="BAAAUX010000001">
    <property type="protein sequence ID" value="GAA2773938.1"/>
    <property type="molecule type" value="Genomic_DNA"/>
</dbReference>
<feature type="compositionally biased region" description="Basic and acidic residues" evidence="1">
    <location>
        <begin position="14"/>
        <end position="23"/>
    </location>
</feature>
<accession>A0ABN3V1A3</accession>
<protein>
    <recommendedName>
        <fullName evidence="4">Helix-turn-helix domain-containing protein</fullName>
    </recommendedName>
</protein>
<name>A0ABN3V1A3_9PSEU</name>
<proteinExistence type="predicted"/>